<organism evidence="2 3">
    <name type="scientific">Morus notabilis</name>
    <dbReference type="NCBI Taxonomy" id="981085"/>
    <lineage>
        <taxon>Eukaryota</taxon>
        <taxon>Viridiplantae</taxon>
        <taxon>Streptophyta</taxon>
        <taxon>Embryophyta</taxon>
        <taxon>Tracheophyta</taxon>
        <taxon>Spermatophyta</taxon>
        <taxon>Magnoliopsida</taxon>
        <taxon>eudicotyledons</taxon>
        <taxon>Gunneridae</taxon>
        <taxon>Pentapetalae</taxon>
        <taxon>rosids</taxon>
        <taxon>fabids</taxon>
        <taxon>Rosales</taxon>
        <taxon>Moraceae</taxon>
        <taxon>Moreae</taxon>
        <taxon>Morus</taxon>
    </lineage>
</organism>
<feature type="compositionally biased region" description="Low complexity" evidence="1">
    <location>
        <begin position="101"/>
        <end position="112"/>
    </location>
</feature>
<feature type="region of interest" description="Disordered" evidence="1">
    <location>
        <begin position="531"/>
        <end position="625"/>
    </location>
</feature>
<reference evidence="3" key="1">
    <citation type="submission" date="2013-01" db="EMBL/GenBank/DDBJ databases">
        <title>Draft Genome Sequence of a Mulberry Tree, Morus notabilis C.K. Schneid.</title>
        <authorList>
            <person name="He N."/>
            <person name="Zhao S."/>
        </authorList>
    </citation>
    <scope>NUCLEOTIDE SEQUENCE</scope>
</reference>
<evidence type="ECO:0000313" key="2">
    <source>
        <dbReference type="EMBL" id="EXC15607.1"/>
    </source>
</evidence>
<dbReference type="AlphaFoldDB" id="W9RWS3"/>
<gene>
    <name evidence="2" type="ORF">L484_006871</name>
</gene>
<dbReference type="PANTHER" id="PTHR35707">
    <property type="entry name" value="OS06G0608100 PROTEIN"/>
    <property type="match status" value="1"/>
</dbReference>
<evidence type="ECO:0000313" key="3">
    <source>
        <dbReference type="Proteomes" id="UP000030645"/>
    </source>
</evidence>
<accession>W9RWS3</accession>
<feature type="region of interest" description="Disordered" evidence="1">
    <location>
        <begin position="320"/>
        <end position="344"/>
    </location>
</feature>
<proteinExistence type="predicted"/>
<protein>
    <submittedName>
        <fullName evidence="2">Uncharacterized protein</fullName>
    </submittedName>
</protein>
<dbReference type="eggNOG" id="ENOG502QT3U">
    <property type="taxonomic scope" value="Eukaryota"/>
</dbReference>
<dbReference type="Proteomes" id="UP000030645">
    <property type="component" value="Unassembled WGS sequence"/>
</dbReference>
<feature type="compositionally biased region" description="Polar residues" evidence="1">
    <location>
        <begin position="332"/>
        <end position="344"/>
    </location>
</feature>
<dbReference type="PANTHER" id="PTHR35707:SF1">
    <property type="entry name" value="SPC7 KINETOCHORE PROTEIN DOMAIN-CONTAINING PROTEIN"/>
    <property type="match status" value="1"/>
</dbReference>
<feature type="region of interest" description="Disordered" evidence="1">
    <location>
        <begin position="1"/>
        <end position="128"/>
    </location>
</feature>
<name>W9RWS3_9ROSA</name>
<feature type="region of interest" description="Disordered" evidence="1">
    <location>
        <begin position="186"/>
        <end position="212"/>
    </location>
</feature>
<dbReference type="STRING" id="981085.W9RWS3"/>
<dbReference type="EMBL" id="KE345782">
    <property type="protein sequence ID" value="EXC15607.1"/>
    <property type="molecule type" value="Genomic_DNA"/>
</dbReference>
<keyword evidence="3" id="KW-1185">Reference proteome</keyword>
<evidence type="ECO:0000256" key="1">
    <source>
        <dbReference type="SAM" id="MobiDB-lite"/>
    </source>
</evidence>
<sequence length="1158" mass="128325">MASKDPDEAPQSATEEDNLTRRLEMKRTRRVSFADEITSVRIFCRDEDYETPPESKPSSGTADAEARPENEASGFFGSLGGGDSDDEGIVNGRKSFLRPMGSPSPGSSSPGSVTSNDEDNFIGPVSASFIRPGRLSDSAASDEIHEETLDTTAFSMHYRSLARSDSGELKTPTAVRLVFEEKTATNDPNLTDSGSLMALTDPKRPSSQSPVALEKIRGGKESDDSMSIVDENPKTYNYGGLSPTLDALLGECSMDLITLENEYLRADQNGMSYMDHRNSRDSELVNLDTNENLVEAASVSHGILLEGNERFVEHATSECHHLNESSRRESSTLEGSPISLSGRQQPAILNTPTSAKISDIASPSSKRVDVQSNEHMKHADKSISQFKFPDTLYSGSSIKQGIDKLKHRLSKYSSISSPFSSVLDKNNEELQSDYGSTPIASLVEKLFTADGKNEDISMVSVAIDQVETPRNTGNLVQNKEITGLAKDGQSLNSMSTDVLSKDIPNKITSGSSPYGLASSITKVMQKELAPGSAMNVRAQSSPAKEPLQSPRANMLISSPSWYEATHSPSRKEPTESPSRLDTSSATHSVNVQSFPGKDIASTRSDSGGPESDNLHQGHMSQSPFFTKDVEISLERKKRRIGVVLEDDGKPTYKTPRIQKSSDADRSGNYDYELMYNQSNKILHETEKTEGDRTQKQWLDIWVAFSGDAEQLLSPSIKKLNLKAIGTLEDSLIHLLKVKKYEMLASEIKSQSVSDHLSVRHNKRVAETRLMLYKVACEKAKLQLMGAKQVKLQKRVLLLKSGIQECKMLKLNYSQQSKSGRRNAQVDDSHLQSCTVNVEGEQQCLSIADGIVKIHDEMNHDASDTMSKMKQDVKDLHTKINSLSNFFHSYCKLKLGDRSCADTLAIVYDDLKRRKCCRLLRQELQLWNVHRFENQDGLYNLFLKYQDYLIQRFTINFGPESSIVISNQLNDINIVKMFPNMDAHVAFAFVLNAEVTKRFVDSNCLAQETQVTQSLLRNLLDVIEEVQMAHMEIWNLIQTKFHSSSGQQLDLQLCFINFHTGIKVTLTLDVTCLNSGVYPLEILPHQVQSPAAVAQKLQSVSGEIRSVAENLEVGYSRIMRLCRRVSQVLQEYHEIIVWGMLVAYTNNNNDGGGGGGNGK</sequence>
<feature type="compositionally biased region" description="Polar residues" evidence="1">
    <location>
        <begin position="575"/>
        <end position="593"/>
    </location>
</feature>
<feature type="compositionally biased region" description="Basic and acidic residues" evidence="1">
    <location>
        <begin position="320"/>
        <end position="331"/>
    </location>
</feature>